<organism evidence="1 2">
    <name type="scientific">Sphagnurus paluster</name>
    <dbReference type="NCBI Taxonomy" id="117069"/>
    <lineage>
        <taxon>Eukaryota</taxon>
        <taxon>Fungi</taxon>
        <taxon>Dikarya</taxon>
        <taxon>Basidiomycota</taxon>
        <taxon>Agaricomycotina</taxon>
        <taxon>Agaricomycetes</taxon>
        <taxon>Agaricomycetidae</taxon>
        <taxon>Agaricales</taxon>
        <taxon>Tricholomatineae</taxon>
        <taxon>Lyophyllaceae</taxon>
        <taxon>Sphagnurus</taxon>
    </lineage>
</organism>
<dbReference type="InterPro" id="IPR043360">
    <property type="entry name" value="PP2B"/>
</dbReference>
<name>A0A9P7G112_9AGAR</name>
<keyword evidence="2" id="KW-1185">Reference proteome</keyword>
<reference evidence="1" key="1">
    <citation type="submission" date="2021-02" db="EMBL/GenBank/DDBJ databases">
        <authorList>
            <person name="Nieuwenhuis M."/>
            <person name="Van De Peppel L.J.J."/>
        </authorList>
    </citation>
    <scope>NUCLEOTIDE SEQUENCE</scope>
    <source>
        <strain evidence="1">D49</strain>
    </source>
</reference>
<dbReference type="InterPro" id="IPR029052">
    <property type="entry name" value="Metallo-depent_PP-like"/>
</dbReference>
<dbReference type="AlphaFoldDB" id="A0A9P7G112"/>
<protein>
    <submittedName>
        <fullName evidence="1">Uncharacterized protein</fullName>
    </submittedName>
</protein>
<dbReference type="Proteomes" id="UP000717328">
    <property type="component" value="Unassembled WGS sequence"/>
</dbReference>
<comment type="caution">
    <text evidence="1">The sequence shown here is derived from an EMBL/GenBank/DDBJ whole genome shotgun (WGS) entry which is preliminary data.</text>
</comment>
<evidence type="ECO:0000313" key="2">
    <source>
        <dbReference type="Proteomes" id="UP000717328"/>
    </source>
</evidence>
<accession>A0A9P7G112</accession>
<dbReference type="Gene3D" id="3.60.21.10">
    <property type="match status" value="1"/>
</dbReference>
<evidence type="ECO:0000313" key="1">
    <source>
        <dbReference type="EMBL" id="KAG5638517.1"/>
    </source>
</evidence>
<reference evidence="1" key="2">
    <citation type="submission" date="2021-10" db="EMBL/GenBank/DDBJ databases">
        <title>Phylogenomics reveals ancestral predisposition of the termite-cultivated fungus Termitomyces towards a domesticated lifestyle.</title>
        <authorList>
            <person name="Auxier B."/>
            <person name="Grum-Grzhimaylo A."/>
            <person name="Cardenas M.E."/>
            <person name="Lodge J.D."/>
            <person name="Laessoe T."/>
            <person name="Pedersen O."/>
            <person name="Smith M.E."/>
            <person name="Kuyper T.W."/>
            <person name="Franco-Molano E.A."/>
            <person name="Baroni T.J."/>
            <person name="Aanen D.K."/>
        </authorList>
    </citation>
    <scope>NUCLEOTIDE SEQUENCE</scope>
    <source>
        <strain evidence="1">D49</strain>
    </source>
</reference>
<dbReference type="EMBL" id="JABCKI010005758">
    <property type="protein sequence ID" value="KAG5638517.1"/>
    <property type="molecule type" value="Genomic_DNA"/>
</dbReference>
<proteinExistence type="predicted"/>
<dbReference type="GO" id="GO:0033192">
    <property type="term" value="F:calmodulin-dependent protein phosphatase activity"/>
    <property type="evidence" value="ECO:0007669"/>
    <property type="project" value="InterPro"/>
</dbReference>
<dbReference type="GO" id="GO:0097720">
    <property type="term" value="P:calcineurin-mediated signaling"/>
    <property type="evidence" value="ECO:0007669"/>
    <property type="project" value="InterPro"/>
</dbReference>
<gene>
    <name evidence="1" type="ORF">H0H81_012154</name>
</gene>
<sequence length="147" mass="16996">MPQATSSRTLLHEQTGFSPQFAVPENVSERPIKNVPQPVKHKPTDADFYRQNERGESVPNHKYLKKHFFDEGRVTEKQALFILERTTALMRQEPNLLVVKSPVTSECIWCIHINQRLTIEKYAGTSMGNMYVVRLIQIDVLNRDLFA</sequence>
<dbReference type="PANTHER" id="PTHR45673">
    <property type="entry name" value="SERINE/THREONINE-PROTEIN PHOSPHATASE 2B CATALYTIC SUBUNIT 1-RELATED"/>
    <property type="match status" value="1"/>
</dbReference>
<dbReference type="OrthoDB" id="5593063at2759"/>